<dbReference type="SUPFAM" id="SSF52540">
    <property type="entry name" value="P-loop containing nucleoside triphosphate hydrolases"/>
    <property type="match status" value="1"/>
</dbReference>
<keyword evidence="6 8" id="KW-0067">ATP-binding</keyword>
<dbReference type="PROSITE" id="PS50893">
    <property type="entry name" value="ABC_TRANSPORTER_2"/>
    <property type="match status" value="1"/>
</dbReference>
<dbReference type="AlphaFoldDB" id="A0A5C4WS46"/>
<evidence type="ECO:0000256" key="1">
    <source>
        <dbReference type="ARBA" id="ARBA00004202"/>
    </source>
</evidence>
<dbReference type="PANTHER" id="PTHR43297:SF2">
    <property type="entry name" value="DIPEPTIDE TRANSPORT ATP-BINDING PROTEIN DPPD"/>
    <property type="match status" value="1"/>
</dbReference>
<dbReference type="InterPro" id="IPR027417">
    <property type="entry name" value="P-loop_NTPase"/>
</dbReference>
<evidence type="ECO:0000256" key="2">
    <source>
        <dbReference type="ARBA" id="ARBA00005417"/>
    </source>
</evidence>
<evidence type="ECO:0000256" key="7">
    <source>
        <dbReference type="ARBA" id="ARBA00023136"/>
    </source>
</evidence>
<dbReference type="GO" id="GO:0005524">
    <property type="term" value="F:ATP binding"/>
    <property type="evidence" value="ECO:0007669"/>
    <property type="project" value="UniProtKB-KW"/>
</dbReference>
<evidence type="ECO:0000256" key="3">
    <source>
        <dbReference type="ARBA" id="ARBA00022448"/>
    </source>
</evidence>
<dbReference type="Pfam" id="PF00005">
    <property type="entry name" value="ABC_tran"/>
    <property type="match status" value="1"/>
</dbReference>
<keyword evidence="3" id="KW-0813">Transport</keyword>
<comment type="subcellular location">
    <subcellularLocation>
        <location evidence="1">Cell membrane</location>
        <topology evidence="1">Peripheral membrane protein</topology>
    </subcellularLocation>
</comment>
<dbReference type="OrthoDB" id="9809030at2"/>
<keyword evidence="5" id="KW-0547">Nucleotide-binding</keyword>
<dbReference type="PROSITE" id="PS00211">
    <property type="entry name" value="ABC_TRANSPORTER_1"/>
    <property type="match status" value="1"/>
</dbReference>
<dbReference type="EMBL" id="VDLX02000003">
    <property type="protein sequence ID" value="KAB8196058.1"/>
    <property type="molecule type" value="Genomic_DNA"/>
</dbReference>
<organism evidence="8 9">
    <name type="scientific">Nonomuraea phyllanthi</name>
    <dbReference type="NCBI Taxonomy" id="2219224"/>
    <lineage>
        <taxon>Bacteria</taxon>
        <taxon>Bacillati</taxon>
        <taxon>Actinomycetota</taxon>
        <taxon>Actinomycetes</taxon>
        <taxon>Streptosporangiales</taxon>
        <taxon>Streptosporangiaceae</taxon>
        <taxon>Nonomuraea</taxon>
    </lineage>
</organism>
<dbReference type="InterPro" id="IPR003439">
    <property type="entry name" value="ABC_transporter-like_ATP-bd"/>
</dbReference>
<name>A0A5C4WS46_9ACTN</name>
<dbReference type="PANTHER" id="PTHR43297">
    <property type="entry name" value="OLIGOPEPTIDE TRANSPORT ATP-BINDING PROTEIN APPD"/>
    <property type="match status" value="1"/>
</dbReference>
<evidence type="ECO:0000256" key="4">
    <source>
        <dbReference type="ARBA" id="ARBA00022475"/>
    </source>
</evidence>
<dbReference type="CDD" id="cd03257">
    <property type="entry name" value="ABC_NikE_OppD_transporters"/>
    <property type="match status" value="1"/>
</dbReference>
<proteinExistence type="inferred from homology"/>
<evidence type="ECO:0000313" key="9">
    <source>
        <dbReference type="Proteomes" id="UP000312512"/>
    </source>
</evidence>
<dbReference type="InterPro" id="IPR050388">
    <property type="entry name" value="ABC_Ni/Peptide_Import"/>
</dbReference>
<evidence type="ECO:0000256" key="5">
    <source>
        <dbReference type="ARBA" id="ARBA00022741"/>
    </source>
</evidence>
<dbReference type="GO" id="GO:0005886">
    <property type="term" value="C:plasma membrane"/>
    <property type="evidence" value="ECO:0007669"/>
    <property type="project" value="UniProtKB-SubCell"/>
</dbReference>
<dbReference type="InterPro" id="IPR003593">
    <property type="entry name" value="AAA+_ATPase"/>
</dbReference>
<accession>A0A5C4WS46</accession>
<dbReference type="Proteomes" id="UP000312512">
    <property type="component" value="Unassembled WGS sequence"/>
</dbReference>
<dbReference type="InterPro" id="IPR017871">
    <property type="entry name" value="ABC_transporter-like_CS"/>
</dbReference>
<dbReference type="RefSeq" id="WP_139630375.1">
    <property type="nucleotide sequence ID" value="NZ_VDLX02000003.1"/>
</dbReference>
<dbReference type="GO" id="GO:0016887">
    <property type="term" value="F:ATP hydrolysis activity"/>
    <property type="evidence" value="ECO:0007669"/>
    <property type="project" value="InterPro"/>
</dbReference>
<evidence type="ECO:0000256" key="6">
    <source>
        <dbReference type="ARBA" id="ARBA00022840"/>
    </source>
</evidence>
<dbReference type="Gene3D" id="3.40.50.300">
    <property type="entry name" value="P-loop containing nucleotide triphosphate hydrolases"/>
    <property type="match status" value="1"/>
</dbReference>
<comment type="similarity">
    <text evidence="2">Belongs to the ABC transporter superfamily.</text>
</comment>
<comment type="caution">
    <text evidence="8">The sequence shown here is derived from an EMBL/GenBank/DDBJ whole genome shotgun (WGS) entry which is preliminary data.</text>
</comment>
<protein>
    <submittedName>
        <fullName evidence="8">ATP-binding cassette domain-containing protein</fullName>
    </submittedName>
</protein>
<keyword evidence="9" id="KW-1185">Reference proteome</keyword>
<sequence>MTLLDVRDLCVRAPDGRSLVSGLSFSMERGDRLGLIGESGAGKTLAALAVIGLLPRGMSASGSVLLDGEQVLGAPGRRLDRLRGRAAAVVFQEPLTALDPLKRVGALVAEPLRRRRRLRGRALRGAVLDALSEVRLPGPERLARAFPYELSGGQRQRVAIAMALACEPALLIADEPTAALDTTVQAEMLALLDGLVRSSGMGLLLIGHDLGVVAGVADGLLVLHEGRAVERGTAAEIVHAPAHPRTREVVAAARRLHGALDGLAR</sequence>
<reference evidence="8 9" key="1">
    <citation type="submission" date="2019-10" db="EMBL/GenBank/DDBJ databases">
        <title>Nonomuraea sp. nov., isolated from Phyllanthus amarus.</title>
        <authorList>
            <person name="Klykleung N."/>
            <person name="Tanasupawat S."/>
        </authorList>
    </citation>
    <scope>NUCLEOTIDE SEQUENCE [LARGE SCALE GENOMIC DNA]</scope>
    <source>
        <strain evidence="8 9">PA1-10</strain>
    </source>
</reference>
<keyword evidence="4" id="KW-1003">Cell membrane</keyword>
<evidence type="ECO:0000313" key="8">
    <source>
        <dbReference type="EMBL" id="KAB8196058.1"/>
    </source>
</evidence>
<gene>
    <name evidence="8" type="ORF">FH608_011380</name>
</gene>
<dbReference type="SMART" id="SM00382">
    <property type="entry name" value="AAA"/>
    <property type="match status" value="1"/>
</dbReference>
<keyword evidence="7" id="KW-0472">Membrane</keyword>